<evidence type="ECO:0000313" key="1">
    <source>
        <dbReference type="EMBL" id="CAF9939101.1"/>
    </source>
</evidence>
<organism evidence="1 2">
    <name type="scientific">Alectoria fallacina</name>
    <dbReference type="NCBI Taxonomy" id="1903189"/>
    <lineage>
        <taxon>Eukaryota</taxon>
        <taxon>Fungi</taxon>
        <taxon>Dikarya</taxon>
        <taxon>Ascomycota</taxon>
        <taxon>Pezizomycotina</taxon>
        <taxon>Lecanoromycetes</taxon>
        <taxon>OSLEUM clade</taxon>
        <taxon>Lecanoromycetidae</taxon>
        <taxon>Lecanorales</taxon>
        <taxon>Lecanorineae</taxon>
        <taxon>Parmeliaceae</taxon>
        <taxon>Alectoria</taxon>
    </lineage>
</organism>
<keyword evidence="2" id="KW-1185">Reference proteome</keyword>
<gene>
    <name evidence="1" type="ORF">ALECFALPRED_007981</name>
</gene>
<name>A0A8H3J1S4_9LECA</name>
<proteinExistence type="predicted"/>
<protein>
    <submittedName>
        <fullName evidence="1">Uncharacterized protein</fullName>
    </submittedName>
</protein>
<dbReference type="OrthoDB" id="437457at2759"/>
<reference evidence="1" key="1">
    <citation type="submission" date="2021-03" db="EMBL/GenBank/DDBJ databases">
        <authorList>
            <person name="Tagirdzhanova G."/>
        </authorList>
    </citation>
    <scope>NUCLEOTIDE SEQUENCE</scope>
</reference>
<comment type="caution">
    <text evidence="1">The sequence shown here is derived from an EMBL/GenBank/DDBJ whole genome shotgun (WGS) entry which is preliminary data.</text>
</comment>
<accession>A0A8H3J1S4</accession>
<dbReference type="AlphaFoldDB" id="A0A8H3J1S4"/>
<dbReference type="Proteomes" id="UP000664203">
    <property type="component" value="Unassembled WGS sequence"/>
</dbReference>
<dbReference type="EMBL" id="CAJPDR010000537">
    <property type="protein sequence ID" value="CAF9939101.1"/>
    <property type="molecule type" value="Genomic_DNA"/>
</dbReference>
<evidence type="ECO:0000313" key="2">
    <source>
        <dbReference type="Proteomes" id="UP000664203"/>
    </source>
</evidence>
<sequence>MVGVPVRVRRFPPHSARKDNRQSDVYRYQEITLLFRAMDPEQQHDFSLAPMSWQNAVGSVLVVRDDGKDMTPQQVEALCYYNLQHTTDMFQDACEHLSLTGSNMEMVKLVGLFTPQKFGEFFAEFKAKKMEEDASWMSAVSPV</sequence>